<evidence type="ECO:0000313" key="4">
    <source>
        <dbReference type="Proteomes" id="UP001152759"/>
    </source>
</evidence>
<evidence type="ECO:0000313" key="3">
    <source>
        <dbReference type="EMBL" id="CAH0390603.1"/>
    </source>
</evidence>
<protein>
    <recommendedName>
        <fullName evidence="2">Transmembrane protein TMEM132 cohesin-like domain-containing protein</fullName>
    </recommendedName>
</protein>
<dbReference type="PANTHER" id="PTHR13388:SF11">
    <property type="entry name" value="DETONATOR, ISOFORM E"/>
    <property type="match status" value="1"/>
</dbReference>
<feature type="region of interest" description="Disordered" evidence="1">
    <location>
        <begin position="1"/>
        <end position="21"/>
    </location>
</feature>
<accession>A0A9P0AD42</accession>
<dbReference type="InterPro" id="IPR026307">
    <property type="entry name" value="TMEM132"/>
</dbReference>
<feature type="region of interest" description="Disordered" evidence="1">
    <location>
        <begin position="43"/>
        <end position="75"/>
    </location>
</feature>
<gene>
    <name evidence="3" type="ORF">BEMITA_LOCUS9308</name>
</gene>
<dbReference type="EMBL" id="OU963866">
    <property type="protein sequence ID" value="CAH0390603.1"/>
    <property type="molecule type" value="Genomic_DNA"/>
</dbReference>
<name>A0A9P0AD42_BEMTA</name>
<dbReference type="InterPro" id="IPR055421">
    <property type="entry name" value="TMEM132_3rd"/>
</dbReference>
<keyword evidence="4" id="KW-1185">Reference proteome</keyword>
<dbReference type="Proteomes" id="UP001152759">
    <property type="component" value="Chromosome 5"/>
</dbReference>
<dbReference type="AlphaFoldDB" id="A0A9P0AD42"/>
<feature type="compositionally biased region" description="Gly residues" evidence="1">
    <location>
        <begin position="45"/>
        <end position="55"/>
    </location>
</feature>
<proteinExistence type="predicted"/>
<evidence type="ECO:0000256" key="1">
    <source>
        <dbReference type="SAM" id="MobiDB-lite"/>
    </source>
</evidence>
<feature type="domain" description="Transmembrane protein TMEM132 cohesin-like" evidence="2">
    <location>
        <begin position="262"/>
        <end position="391"/>
    </location>
</feature>
<reference evidence="3" key="1">
    <citation type="submission" date="2021-12" db="EMBL/GenBank/DDBJ databases">
        <authorList>
            <person name="King R."/>
        </authorList>
    </citation>
    <scope>NUCLEOTIDE SEQUENCE</scope>
</reference>
<evidence type="ECO:0000259" key="2">
    <source>
        <dbReference type="Pfam" id="PF23039"/>
    </source>
</evidence>
<feature type="compositionally biased region" description="Basic and acidic residues" evidence="1">
    <location>
        <begin position="12"/>
        <end position="21"/>
    </location>
</feature>
<sequence length="453" mass="49939">MQFTLQLVSVSRSRDGRRSPGEQRWRILREARDERALLGCVRASSGGGRGAGGPVRRGLERPEPGPLHGPTVLRAGGRPRLLRPLLHQAVRPDPLHRPRPDPVQRVVLLVPPGAGDLRRAPPRHVRPRRPPGRPAGLPGTPVVFHTGVDPLSRKLRARHQRVCVILHVSHGDYAPLTAACSPDSDEGYCLAQVTIPASWWPPLTPPDADARAHKSPLRSVQVAYSVLEPRGSNSEDCIPRVQIQPVTPLASVPLVQARSAYRELRSDDLLSILLPHSPIYPLSRIHIPIFLQLKHDSTVTGFILRARVKSGMRILSGESSSPNQWTVSVELSPKNTLATLTALRRDVDSLREELTSSLEEVATVLVEVAQEESGVWEEGKIVWSVRYIHAESSGPGHRNPSEDSKKKISSRFEIQKDDNQSVLPISKQSISGSESSRKKPKRDATRAVKIKVI</sequence>
<organism evidence="3 4">
    <name type="scientific">Bemisia tabaci</name>
    <name type="common">Sweetpotato whitefly</name>
    <name type="synonym">Aleurodes tabaci</name>
    <dbReference type="NCBI Taxonomy" id="7038"/>
    <lineage>
        <taxon>Eukaryota</taxon>
        <taxon>Metazoa</taxon>
        <taxon>Ecdysozoa</taxon>
        <taxon>Arthropoda</taxon>
        <taxon>Hexapoda</taxon>
        <taxon>Insecta</taxon>
        <taxon>Pterygota</taxon>
        <taxon>Neoptera</taxon>
        <taxon>Paraneoptera</taxon>
        <taxon>Hemiptera</taxon>
        <taxon>Sternorrhyncha</taxon>
        <taxon>Aleyrodoidea</taxon>
        <taxon>Aleyrodidae</taxon>
        <taxon>Aleyrodinae</taxon>
        <taxon>Bemisia</taxon>
    </lineage>
</organism>
<dbReference type="Pfam" id="PF23039">
    <property type="entry name" value="TMEM132_3rd"/>
    <property type="match status" value="1"/>
</dbReference>
<feature type="region of interest" description="Disordered" evidence="1">
    <location>
        <begin position="113"/>
        <end position="143"/>
    </location>
</feature>
<feature type="compositionally biased region" description="Basic residues" evidence="1">
    <location>
        <begin position="120"/>
        <end position="131"/>
    </location>
</feature>
<dbReference type="PANTHER" id="PTHR13388">
    <property type="entry name" value="DETONATOR, ISOFORM E"/>
    <property type="match status" value="1"/>
</dbReference>
<feature type="region of interest" description="Disordered" evidence="1">
    <location>
        <begin position="391"/>
        <end position="453"/>
    </location>
</feature>